<feature type="compositionally biased region" description="Basic and acidic residues" evidence="1">
    <location>
        <begin position="30"/>
        <end position="58"/>
    </location>
</feature>
<evidence type="ECO:0000313" key="2">
    <source>
        <dbReference type="EMBL" id="KIU11814.1"/>
    </source>
</evidence>
<sequence>MAIIIAIIAAVIVIAALITFNVRNASPGPEKQEATDRIAPPEEEKNEAHYPAEARAAEHTPSVVKNDSPKEKRDTMGDDIYRQALQKFKHSDEVHAEEEVTEESDKMQDRSYRDALLSMKNKKK</sequence>
<dbReference type="Proteomes" id="UP000665181">
    <property type="component" value="Unassembled WGS sequence"/>
</dbReference>
<dbReference type="STRING" id="483913.AN935_04725"/>
<gene>
    <name evidence="3" type="ORF">B4122_0405</name>
    <name evidence="4" type="ORF">J5227_06240</name>
    <name evidence="5" type="ORF">P5633_19415</name>
    <name evidence="6" type="ORF">QL281_17435</name>
    <name evidence="2" type="ORF">SC09_Contig19orf00057</name>
</gene>
<dbReference type="Proteomes" id="UP001214898">
    <property type="component" value="Chromosome"/>
</dbReference>
<organism evidence="2 7">
    <name type="scientific">Bacillus subtilis</name>
    <dbReference type="NCBI Taxonomy" id="1423"/>
    <lineage>
        <taxon>Bacteria</taxon>
        <taxon>Bacillati</taxon>
        <taxon>Bacillota</taxon>
        <taxon>Bacilli</taxon>
        <taxon>Bacillales</taxon>
        <taxon>Bacillaceae</taxon>
        <taxon>Bacillus</taxon>
    </lineage>
</organism>
<reference evidence="6" key="5">
    <citation type="submission" date="2023-05" db="EMBL/GenBank/DDBJ databases">
        <title>Complete genome sequence of Bacillus subtilis SRCM117797 isolated from Soybean paste.</title>
        <authorList>
            <person name="Abraha H.B."/>
            <person name="Kim K.-P."/>
            <person name="Ryu M.-S."/>
            <person name="Jeong D.-Y."/>
        </authorList>
    </citation>
    <scope>NUCLEOTIDE SEQUENCE</scope>
    <source>
        <strain evidence="6">SRCM117797</strain>
    </source>
</reference>
<feature type="compositionally biased region" description="Basic and acidic residues" evidence="1">
    <location>
        <begin position="67"/>
        <end position="81"/>
    </location>
</feature>
<protein>
    <submittedName>
        <fullName evidence="2">Uncharacterized protein</fullName>
    </submittedName>
</protein>
<dbReference type="EMBL" id="CP125292">
    <property type="protein sequence ID" value="WHM20573.1"/>
    <property type="molecule type" value="Genomic_DNA"/>
</dbReference>
<evidence type="ECO:0000313" key="8">
    <source>
        <dbReference type="Proteomes" id="UP000076442"/>
    </source>
</evidence>
<feature type="compositionally biased region" description="Basic and acidic residues" evidence="1">
    <location>
        <begin position="89"/>
        <end position="113"/>
    </location>
</feature>
<proteinExistence type="predicted"/>
<dbReference type="EMBL" id="JAGFPW010000003">
    <property type="protein sequence ID" value="MBO3793935.1"/>
    <property type="molecule type" value="Genomic_DNA"/>
</dbReference>
<reference evidence="2 7" key="1">
    <citation type="submission" date="2014-12" db="EMBL/GenBank/DDBJ databases">
        <title>Comparative genome analysis of Bacillus coagulans HM-08, Clostridium butyricum HM-68, Bacillus subtilis HM-66 and Bacillus licheniformis BL-09.</title>
        <authorList>
            <person name="Zhang H."/>
        </authorList>
    </citation>
    <scope>NUCLEOTIDE SEQUENCE [LARGE SCALE GENOMIC DNA]</scope>
    <source>
        <strain evidence="2 7">HM-66</strain>
    </source>
</reference>
<feature type="region of interest" description="Disordered" evidence="1">
    <location>
        <begin position="24"/>
        <end position="124"/>
    </location>
</feature>
<evidence type="ECO:0000313" key="3">
    <source>
        <dbReference type="EMBL" id="KZD94648.1"/>
    </source>
</evidence>
<dbReference type="EMBL" id="LJZV01000002">
    <property type="protein sequence ID" value="KZD94648.1"/>
    <property type="molecule type" value="Genomic_DNA"/>
</dbReference>
<reference evidence="5" key="4">
    <citation type="submission" date="2023-03" db="EMBL/GenBank/DDBJ databases">
        <title>Complete genome sequences of 52 Bacillus and Priestia strains isolated from West-African fermentations and 26 reference strains from the DSMZ collection.</title>
        <authorList>
            <person name="Wiedenbein E.S."/>
            <person name="Canoy T.S."/>
            <person name="Hui Y."/>
            <person name="Parkouda C."/>
            <person name="Dawende C."/>
            <person name="Ametefe E."/>
            <person name="Jespersen L."/>
            <person name="Nielsen D.S."/>
        </authorList>
    </citation>
    <scope>NUCLEOTIDE SEQUENCE</scope>
    <source>
        <strain evidence="5">PRO56</strain>
    </source>
</reference>
<evidence type="ECO:0000313" key="7">
    <source>
        <dbReference type="Proteomes" id="UP000032247"/>
    </source>
</evidence>
<name>A0A063XII1_BACIU</name>
<reference evidence="3 8" key="2">
    <citation type="submission" date="2015-09" db="EMBL/GenBank/DDBJ databases">
        <title>Spore heat resistance.</title>
        <authorList>
            <person name="Boekhorst J."/>
            <person name="Berendsen E.M."/>
            <person name="Wells-Bennik M.H."/>
            <person name="Kuipers O.P."/>
        </authorList>
    </citation>
    <scope>NUCLEOTIDE SEQUENCE [LARGE SCALE GENOMIC DNA]</scope>
    <source>
        <strain evidence="3 8">B4122</strain>
    </source>
</reference>
<evidence type="ECO:0000313" key="6">
    <source>
        <dbReference type="EMBL" id="WHM20573.1"/>
    </source>
</evidence>
<accession>A0A063XII1</accession>
<dbReference type="EMBL" id="CP120576">
    <property type="protein sequence ID" value="WEY84429.1"/>
    <property type="molecule type" value="Genomic_DNA"/>
</dbReference>
<evidence type="ECO:0000313" key="5">
    <source>
        <dbReference type="EMBL" id="WEY84429.1"/>
    </source>
</evidence>
<dbReference type="Proteomes" id="UP000076442">
    <property type="component" value="Unassembled WGS sequence"/>
</dbReference>
<reference evidence="4" key="3">
    <citation type="submission" date="2021-03" db="EMBL/GenBank/DDBJ databases">
        <title>Isolation of Bacillus subtilis from fermented food sample.</title>
        <authorList>
            <person name="Lakshmanan V."/>
            <person name="Athira K."/>
            <person name="Rajagopal K."/>
        </authorList>
    </citation>
    <scope>NUCLEOTIDE SEQUENCE</scope>
    <source>
        <strain evidence="4">S1</strain>
    </source>
</reference>
<dbReference type="SMR" id="A0A063XII1"/>
<dbReference type="EMBL" id="JXBC01000002">
    <property type="protein sequence ID" value="KIU11814.1"/>
    <property type="molecule type" value="Genomic_DNA"/>
</dbReference>
<dbReference type="Proteomes" id="UP000032247">
    <property type="component" value="Unassembled WGS sequence"/>
</dbReference>
<dbReference type="AlphaFoldDB" id="A0A063XII1"/>
<evidence type="ECO:0000256" key="1">
    <source>
        <dbReference type="SAM" id="MobiDB-lite"/>
    </source>
</evidence>
<evidence type="ECO:0000313" key="4">
    <source>
        <dbReference type="EMBL" id="MBO3793935.1"/>
    </source>
</evidence>
<dbReference type="PATRIC" id="fig|1423.167.peg.452"/>
<dbReference type="RefSeq" id="WP_003233427.1">
    <property type="nucleotide sequence ID" value="NZ_AP024621.1"/>
</dbReference>
<dbReference type="OMA" id="MNDDAFR"/>
<dbReference type="Proteomes" id="UP001229422">
    <property type="component" value="Chromosome"/>
</dbReference>